<evidence type="ECO:0000313" key="4">
    <source>
        <dbReference type="Proteomes" id="UP000053176"/>
    </source>
</evidence>
<dbReference type="SUPFAM" id="SSF51905">
    <property type="entry name" value="FAD/NAD(P)-binding domain"/>
    <property type="match status" value="1"/>
</dbReference>
<name>A0A124GFE3_RHILI</name>
<dbReference type="PRINTS" id="PR00420">
    <property type="entry name" value="RNGMNOXGNASE"/>
</dbReference>
<protein>
    <recommendedName>
        <fullName evidence="2">FAD-binding domain-containing protein</fullName>
    </recommendedName>
</protein>
<sequence>MVARQPEDQTMPTIANRPHPVVPKRAHYDAIIVGARCAGASTALLLARAGLKVLAIDRRPYGSDTLSTHALMRPAVRQLSRWGLLEPLLRAGTPLIEATTFHYGDEEITIPLNAGPDLPGLIAPRRTVLDRILVDAARKAGAEFLHDMAVGDLFADTRGRVRGVEIRVAGRAALRASAGIVIGADGIGSLVAKCCDAQVLRSGTVSAAHVYGYAPVEPGAGYHWYFRDGIAGSLIPTNDGQACIVASVPTKLFDQRFRLGHGPARMEVLGALSPALAEQADRAPKDVRLQAFRGVPGYIRQAHGPGWALVGDAGFFRDPITSHGISDALRDAASLARAILDGSERAFAAWQQERDLFANQILDTTDAVAGFDWTLADIGERHRRFSAVMKAEVQALAAQPMPIRSASPSTGRPTPYRTPANQDGPQATGGASGASNLYRNGTEARP</sequence>
<dbReference type="InterPro" id="IPR050407">
    <property type="entry name" value="Geranylgeranyl_reductase"/>
</dbReference>
<organism evidence="3 4">
    <name type="scientific">Rhizobium loti</name>
    <name type="common">Mesorhizobium loti</name>
    <dbReference type="NCBI Taxonomy" id="381"/>
    <lineage>
        <taxon>Bacteria</taxon>
        <taxon>Pseudomonadati</taxon>
        <taxon>Pseudomonadota</taxon>
        <taxon>Alphaproteobacteria</taxon>
        <taxon>Hyphomicrobiales</taxon>
        <taxon>Phyllobacteriaceae</taxon>
        <taxon>Mesorhizobium</taxon>
    </lineage>
</organism>
<dbReference type="PANTHER" id="PTHR42685">
    <property type="entry name" value="GERANYLGERANYL DIPHOSPHATE REDUCTASE"/>
    <property type="match status" value="1"/>
</dbReference>
<dbReference type="EMBL" id="LPWA01000170">
    <property type="protein sequence ID" value="KUM23373.1"/>
    <property type="molecule type" value="Genomic_DNA"/>
</dbReference>
<evidence type="ECO:0000256" key="1">
    <source>
        <dbReference type="SAM" id="MobiDB-lite"/>
    </source>
</evidence>
<dbReference type="GO" id="GO:0071949">
    <property type="term" value="F:FAD binding"/>
    <property type="evidence" value="ECO:0007669"/>
    <property type="project" value="InterPro"/>
</dbReference>
<reference evidence="3 4" key="1">
    <citation type="submission" date="2015-12" db="EMBL/GenBank/DDBJ databases">
        <title>Draft genome sequence of Mesorhizobium sp. UFLA 01-765, a multitolerant efficient symbiont and plant-growth promoting strain isolated from Zn-mining soil using Leucaena leucocephala as a trap plant.</title>
        <authorList>
            <person name="Rangel W.M."/>
            <person name="Thijs S."/>
            <person name="Longatti S.M."/>
            <person name="Moreira F.M."/>
            <person name="Weyens N."/>
            <person name="Vangronsveld J."/>
            <person name="Van Hamme J.D."/>
            <person name="Bottos E.M."/>
            <person name="Rineau F."/>
        </authorList>
    </citation>
    <scope>NUCLEOTIDE SEQUENCE [LARGE SCALE GENOMIC DNA]</scope>
    <source>
        <strain evidence="3 4">UFLA 01-765</strain>
    </source>
</reference>
<comment type="caution">
    <text evidence="3">The sequence shown here is derived from an EMBL/GenBank/DDBJ whole genome shotgun (WGS) entry which is preliminary data.</text>
</comment>
<feature type="region of interest" description="Disordered" evidence="1">
    <location>
        <begin position="399"/>
        <end position="446"/>
    </location>
</feature>
<dbReference type="Gene3D" id="3.50.50.60">
    <property type="entry name" value="FAD/NAD(P)-binding domain"/>
    <property type="match status" value="1"/>
</dbReference>
<gene>
    <name evidence="3" type="ORF">AU467_33850</name>
</gene>
<proteinExistence type="predicted"/>
<dbReference type="InterPro" id="IPR002938">
    <property type="entry name" value="FAD-bd"/>
</dbReference>
<dbReference type="InterPro" id="IPR036188">
    <property type="entry name" value="FAD/NAD-bd_sf"/>
</dbReference>
<dbReference type="AlphaFoldDB" id="A0A124GFE3"/>
<dbReference type="Proteomes" id="UP000053176">
    <property type="component" value="Unassembled WGS sequence"/>
</dbReference>
<evidence type="ECO:0000259" key="2">
    <source>
        <dbReference type="Pfam" id="PF01494"/>
    </source>
</evidence>
<evidence type="ECO:0000313" key="3">
    <source>
        <dbReference type="EMBL" id="KUM23373.1"/>
    </source>
</evidence>
<dbReference type="Pfam" id="PF01494">
    <property type="entry name" value="FAD_binding_3"/>
    <property type="match status" value="1"/>
</dbReference>
<dbReference type="PANTHER" id="PTHR42685:SF22">
    <property type="entry name" value="CONDITIONED MEDIUM FACTOR RECEPTOR 1"/>
    <property type="match status" value="1"/>
</dbReference>
<accession>A0A124GFE3</accession>
<feature type="domain" description="FAD-binding" evidence="2">
    <location>
        <begin position="28"/>
        <end position="364"/>
    </location>
</feature>